<dbReference type="EMBL" id="JBEDNZ010000021">
    <property type="protein sequence ID" value="KAL0818712.1"/>
    <property type="molecule type" value="Genomic_DNA"/>
</dbReference>
<organism evidence="2 3">
    <name type="scientific">Loxostege sticticalis</name>
    <name type="common">Beet webworm moth</name>
    <dbReference type="NCBI Taxonomy" id="481309"/>
    <lineage>
        <taxon>Eukaryota</taxon>
        <taxon>Metazoa</taxon>
        <taxon>Ecdysozoa</taxon>
        <taxon>Arthropoda</taxon>
        <taxon>Hexapoda</taxon>
        <taxon>Insecta</taxon>
        <taxon>Pterygota</taxon>
        <taxon>Neoptera</taxon>
        <taxon>Endopterygota</taxon>
        <taxon>Lepidoptera</taxon>
        <taxon>Glossata</taxon>
        <taxon>Ditrysia</taxon>
        <taxon>Pyraloidea</taxon>
        <taxon>Crambidae</taxon>
        <taxon>Pyraustinae</taxon>
        <taxon>Loxostege</taxon>
    </lineage>
</organism>
<name>A0ABD0SGA9_LOXSC</name>
<evidence type="ECO:0000259" key="1">
    <source>
        <dbReference type="Pfam" id="PF10551"/>
    </source>
</evidence>
<proteinExistence type="predicted"/>
<dbReference type="Pfam" id="PF10551">
    <property type="entry name" value="MULE"/>
    <property type="match status" value="1"/>
</dbReference>
<gene>
    <name evidence="2" type="ORF">ABMA28_008045</name>
</gene>
<evidence type="ECO:0000313" key="2">
    <source>
        <dbReference type="EMBL" id="KAL0818712.1"/>
    </source>
</evidence>
<protein>
    <recommendedName>
        <fullName evidence="1">MULE transposase domain-containing protein</fullName>
    </recommendedName>
</protein>
<dbReference type="InterPro" id="IPR018289">
    <property type="entry name" value="MULE_transposase_dom"/>
</dbReference>
<reference evidence="2 3" key="1">
    <citation type="submission" date="2024-06" db="EMBL/GenBank/DDBJ databases">
        <title>A chromosome-level genome assembly of beet webworm, Loxostege sticticalis.</title>
        <authorList>
            <person name="Zhang Y."/>
        </authorList>
    </citation>
    <scope>NUCLEOTIDE SEQUENCE [LARGE SCALE GENOMIC DNA]</scope>
    <source>
        <strain evidence="2">AQ028</strain>
        <tissue evidence="2">Male pupae</tissue>
    </source>
</reference>
<feature type="domain" description="MULE transposase" evidence="1">
    <location>
        <begin position="116"/>
        <end position="208"/>
    </location>
</feature>
<comment type="caution">
    <text evidence="2">The sequence shown here is derived from an EMBL/GenBank/DDBJ whole genome shotgun (WGS) entry which is preliminary data.</text>
</comment>
<accession>A0ABD0SGA9</accession>
<dbReference type="PANTHER" id="PTHR47160:SF10">
    <property type="entry name" value="MULE TRANSPOSASE DOMAIN-CONTAINING PROTEIN"/>
    <property type="match status" value="1"/>
</dbReference>
<evidence type="ECO:0000313" key="3">
    <source>
        <dbReference type="Proteomes" id="UP001549921"/>
    </source>
</evidence>
<dbReference type="Proteomes" id="UP001549921">
    <property type="component" value="Unassembled WGS sequence"/>
</dbReference>
<sequence length="400" mass="45601">MVEAVKVKNELRNAALTTSESPHVLIASASAGIHDSVAAQLPSSSSLKRTIRNVRSATLENHGNPKTRKEIELPPAYSVTEKKHNFVIYDKGAVDDRMIVFGTEENLRLLAGAKHWLMDGTFGACSMLFGQLYSIHGIIGEKVVPLIYALLPGRSSAVYTEMFEKLKAAESELNPETIMLDMEQAVVKALITVFPEVKIRFCNFHVNQALYRKVVAFNFKTLYDTNVEFAQKIKLLAALAFVKADEVVQIFNRISDEVFGEDEDLQDFLFSFETEFVARYDRKRIARDPQFPIKFWNQFDACRSNLPRTNNNVEGWHRSFNELVRQKHPSFWELIRCLKVEQSRTELTVAAIRSGVSQPPPAKKYRDLNERIRSIVLKYDDPMYTDKIVYVKSIANNLSI</sequence>
<dbReference type="AlphaFoldDB" id="A0ABD0SGA9"/>
<dbReference type="PANTHER" id="PTHR47160">
    <property type="entry name" value="PUTATIVE-RELATED"/>
    <property type="match status" value="1"/>
</dbReference>